<comment type="function">
    <text evidence="13">Cell adhesion protein that is required for normal responses to cell-cell contacts in brain and in the peripheral nervous system. Plays a role in neurite outgrowth in response to contactin binding. Plays a role in mediating cell-cell contacts between Schwann cells and axons. Plays a role in the formation and maintenance of the nodes of Ranvier on myelinated axons. Nodes of Ranvier contain clustered sodium channels that are crucial for the saltatory propagation of action potentials along myelinated axons. During development, nodes of Ranvier are formed by the fusion of two heminodes. Required for normal clustering of sodium channels at heminodes; not required for the formation of mature nodes with normal sodium channel clusters. Required, together with GLDN, for maintaining NFASC and sodium channel clusters at mature nodes of Ranvier.</text>
</comment>
<dbReference type="CTD" id="4897"/>
<dbReference type="InterPro" id="IPR036116">
    <property type="entry name" value="FN3_sf"/>
</dbReference>
<evidence type="ECO:0000256" key="14">
    <source>
        <dbReference type="ARBA" id="ARBA00068417"/>
    </source>
</evidence>
<keyword evidence="11" id="KW-0325">Glycoprotein</keyword>
<evidence type="ECO:0000256" key="15">
    <source>
        <dbReference type="ARBA" id="ARBA00080256"/>
    </source>
</evidence>
<evidence type="ECO:0000256" key="12">
    <source>
        <dbReference type="ARBA" id="ARBA00023319"/>
    </source>
</evidence>
<keyword evidence="24" id="KW-1185">Reference proteome</keyword>
<evidence type="ECO:0000313" key="24">
    <source>
        <dbReference type="Proteomes" id="UP000001595"/>
    </source>
</evidence>
<feature type="domain" description="Fibronectin type-III" evidence="21">
    <location>
        <begin position="935"/>
        <end position="1032"/>
    </location>
</feature>
<accession>A0A2J8TA82</accession>
<keyword evidence="7" id="KW-0130">Cell adhesion</keyword>
<evidence type="ECO:0000256" key="16">
    <source>
        <dbReference type="ARBA" id="ARBA00081738"/>
    </source>
</evidence>
<evidence type="ECO:0000256" key="1">
    <source>
        <dbReference type="ARBA" id="ARBA00004251"/>
    </source>
</evidence>
<dbReference type="Pfam" id="PF00041">
    <property type="entry name" value="fn3"/>
    <property type="match status" value="4"/>
</dbReference>
<dbReference type="RefSeq" id="XP_063582191.1">
    <property type="nucleotide sequence ID" value="XM_063726121.1"/>
</dbReference>
<dbReference type="FunFam" id="2.60.40.10:FF:000057">
    <property type="entry name" value="neural cell adhesion molecule L1"/>
    <property type="match status" value="1"/>
</dbReference>
<feature type="domain" description="Ig-like" evidence="20">
    <location>
        <begin position="342"/>
        <end position="429"/>
    </location>
</feature>
<feature type="domain" description="Ig-like" evidence="20">
    <location>
        <begin position="141"/>
        <end position="235"/>
    </location>
</feature>
<dbReference type="PROSITE" id="PS00290">
    <property type="entry name" value="IG_MHC"/>
    <property type="match status" value="1"/>
</dbReference>
<dbReference type="PROSITE" id="PS50853">
    <property type="entry name" value="FN3"/>
    <property type="match status" value="4"/>
</dbReference>
<evidence type="ECO:0000256" key="13">
    <source>
        <dbReference type="ARBA" id="ARBA00056038"/>
    </source>
</evidence>
<comment type="subcellular location">
    <subcellularLocation>
        <location evidence="1">Cell membrane</location>
        <topology evidence="1">Single-pass type I membrane protein</topology>
    </subcellularLocation>
</comment>
<evidence type="ECO:0000256" key="3">
    <source>
        <dbReference type="ARBA" id="ARBA00022475"/>
    </source>
</evidence>
<dbReference type="FunFam" id="2.60.40.10:FF:000114">
    <property type="entry name" value="Neuronal cell adhesion molecule"/>
    <property type="match status" value="1"/>
</dbReference>
<feature type="compositionally biased region" description="Basic and acidic residues" evidence="17">
    <location>
        <begin position="1129"/>
        <end position="1138"/>
    </location>
</feature>
<dbReference type="InterPro" id="IPR013098">
    <property type="entry name" value="Ig_I-set"/>
</dbReference>
<feature type="domain" description="Fibronectin type-III" evidence="21">
    <location>
        <begin position="829"/>
        <end position="931"/>
    </location>
</feature>
<dbReference type="SUPFAM" id="SSF49265">
    <property type="entry name" value="Fibronectin type III"/>
    <property type="match status" value="2"/>
</dbReference>
<dbReference type="InterPro" id="IPR003598">
    <property type="entry name" value="Ig_sub2"/>
</dbReference>
<dbReference type="FunFam" id="2.60.40.10:FF:000078">
    <property type="entry name" value="Neuronal cell adhesion molecule"/>
    <property type="match status" value="1"/>
</dbReference>
<feature type="transmembrane region" description="Helical" evidence="18">
    <location>
        <begin position="1057"/>
        <end position="1078"/>
    </location>
</feature>
<feature type="chain" id="PRO_5044575241" description="Neuronal cell adhesion molecule" evidence="19">
    <location>
        <begin position="30"/>
        <end position="1192"/>
    </location>
</feature>
<gene>
    <name evidence="23" type="primary">NRCAM</name>
    <name evidence="22" type="ORF">CR201_G0036672</name>
</gene>
<dbReference type="PANTHER" id="PTHR12231">
    <property type="entry name" value="CTX-RELATED TYPE I TRANSMEMBRANE PROTEIN"/>
    <property type="match status" value="1"/>
</dbReference>
<feature type="domain" description="Fibronectin type-III" evidence="21">
    <location>
        <begin position="727"/>
        <end position="824"/>
    </location>
</feature>
<evidence type="ECO:0000259" key="20">
    <source>
        <dbReference type="PROSITE" id="PS50835"/>
    </source>
</evidence>
<dbReference type="GO" id="GO:0043005">
    <property type="term" value="C:neuron projection"/>
    <property type="evidence" value="ECO:0007669"/>
    <property type="project" value="TreeGrafter"/>
</dbReference>
<dbReference type="FunFam" id="2.60.40.10:FF:000332">
    <property type="entry name" value="neuronal cell adhesion molecule isoform X2"/>
    <property type="match status" value="1"/>
</dbReference>
<protein>
    <recommendedName>
        <fullName evidence="14">Neuronal cell adhesion molecule</fullName>
    </recommendedName>
    <alternativeName>
        <fullName evidence="16">Neuronal surface protein Bravo</fullName>
    </alternativeName>
    <alternativeName>
        <fullName evidence="15">NgCAM-related cell adhesion molecule</fullName>
    </alternativeName>
</protein>
<dbReference type="GO" id="GO:0045162">
    <property type="term" value="P:clustering of voltage-gated sodium channels"/>
    <property type="evidence" value="ECO:0007669"/>
    <property type="project" value="UniProtKB-ARBA"/>
</dbReference>
<dbReference type="GeneID" id="100459396"/>
<proteinExistence type="inferred from homology"/>
<keyword evidence="3" id="KW-1003">Cell membrane</keyword>
<reference evidence="22" key="2">
    <citation type="submission" date="2017-12" db="EMBL/GenBank/DDBJ databases">
        <title>High-resolution comparative analysis of great ape genomes.</title>
        <authorList>
            <person name="Pollen A."/>
            <person name="Hastie A."/>
            <person name="Hormozdiari F."/>
            <person name="Dougherty M."/>
            <person name="Liu R."/>
            <person name="Chaisson M."/>
            <person name="Hoppe E."/>
            <person name="Hill C."/>
            <person name="Pang A."/>
            <person name="Hillier L."/>
            <person name="Baker C."/>
            <person name="Armstrong J."/>
            <person name="Shendure J."/>
            <person name="Paten B."/>
            <person name="Wilson R."/>
            <person name="Chao H."/>
            <person name="Schneider V."/>
            <person name="Ventura M."/>
            <person name="Kronenberg Z."/>
            <person name="Murali S."/>
            <person name="Gordon D."/>
            <person name="Cantsilieris S."/>
            <person name="Munson K."/>
            <person name="Nelson B."/>
            <person name="Raja A."/>
            <person name="Underwood J."/>
            <person name="Diekhans M."/>
            <person name="Fiddes I."/>
            <person name="Haussler D."/>
            <person name="Eichler E."/>
        </authorList>
    </citation>
    <scope>NUCLEOTIDE SEQUENCE [LARGE SCALE GENOMIC DNA]</scope>
    <source>
        <strain evidence="22">Susie</strain>
    </source>
</reference>
<dbReference type="Gene3D" id="2.60.40.10">
    <property type="entry name" value="Immunoglobulins"/>
    <property type="match status" value="10"/>
</dbReference>
<dbReference type="GO" id="GO:0007155">
    <property type="term" value="P:cell adhesion"/>
    <property type="evidence" value="ECO:0007669"/>
    <property type="project" value="UniProtKB-KW"/>
</dbReference>
<feature type="domain" description="Ig-like" evidence="20">
    <location>
        <begin position="435"/>
        <end position="522"/>
    </location>
</feature>
<dbReference type="CDD" id="cd00063">
    <property type="entry name" value="FN3"/>
    <property type="match status" value="4"/>
</dbReference>
<evidence type="ECO:0000256" key="7">
    <source>
        <dbReference type="ARBA" id="ARBA00022889"/>
    </source>
</evidence>
<sequence>MQLKIMPKKKRLSAGRVPLILFLCQMISALEVPLDPKLLEDLVQPPTITQQSPKDYIIDPRENIVIQCEAKGKPPPSFSWTRNGTHFDIDKDPLVTMKPGTGTLIINIMSEGKAETYEGVYQCTARNERGAAVSNNIVVRPSRSPLWTKEKLEPITLQSGQSLVLPCRPPIGLPPPIIFWMDNSFQRLPQSERVSQGLNGDLYFSNVLPEDTREDYICYARFNHTQTIQQKQPISVKVISAKSSRERPPTFLTPEGNASNKEELRGNVLSLECIAEGLPTPIIYWAKEDGMLPKNRTVYKNFEKTLQIIHVSEADSGNYQCVAKNALGAIHHTISVRVKAAPYWITAPQNLVLSPGEDGTLICRANGNPKPRISWLTNGVPIEIAPDDPSRKIDGDTIIFSNVQERSSAVYQCNASNDYGYLLANAFVNVLAEPPRILTPANTLYQVIANRPALLDCAFFGSPLPTIEWFKGAKGSALHEDIYVLHENGTLEIPVAQKDSTGTYTCVARNKLGMAKNEVHLEIKDPTWIVKQPEYAVVQRGSMVSFECKVKHDHTLILTVLWLKDNRELPSDERFTVDKDHLVVADVSDDDSGTYTCVANTTLDSVSASAVLSVVAPTPTPAPVYDVPNPPFDLELTDQLDKSVQLSWTPGDDNNSPITKFIIEYEDAMHEPGLWHHQTEVSGTQTTAQLKLSPYVNYSFRVMAVNSIGKSLPSEVSEQYLTKASEPDKNPTAVEGLGSEPDNLVITWKPLNGFESNGPGLQYKVSWRQKDGDDEWTSVVVANVSKYIVSGTPTFVPYLIKVQALNDVGFAPEPAVVMGHSGEDLPMVAPGNVRVNVVNSTLAEVHWDPVPLKSIRGHLQGYRIYYWKTQSSSKRNRRHIEKKILTFQGSKTHGMLPGLEPFSHYTLNVRVVNGKGEGPASPDRVFNTPEGVPSAPSSLKIVNPTLDSLTLEWDPPSHPNGILTEYTLKYQPINSTHELGPLVDLKIPANKTRWTLKNLNFSTRYKFYFYAQTSAGSGSQITEEAVTTVDEADILPPDVGAGKAMASRQVDIATQGWFIGLMCAVALLILILLIVCFIRRNKGGKYPVKEKEDAHADPEIQPMKEDDGTFGEYSDAEDHKPLKKGSRTPSDRTVKKEDSDDSLVDYGEGVNGQFNEDGSFIGQYSGKKEKEPAEGNESSEAPSPVNAMNSFV</sequence>
<evidence type="ECO:0000256" key="4">
    <source>
        <dbReference type="ARBA" id="ARBA00022692"/>
    </source>
</evidence>
<dbReference type="Pfam" id="PF07679">
    <property type="entry name" value="I-set"/>
    <property type="match status" value="3"/>
</dbReference>
<evidence type="ECO:0000259" key="21">
    <source>
        <dbReference type="PROSITE" id="PS50853"/>
    </source>
</evidence>
<dbReference type="PANTHER" id="PTHR12231:SF257">
    <property type="entry name" value="NEURAL CELL ADHESION MOLECULE L1-LIKE PROTEIN"/>
    <property type="match status" value="1"/>
</dbReference>
<dbReference type="FunFam" id="2.60.40.10:FF:000100">
    <property type="entry name" value="Neuronal cell adhesion molecule a"/>
    <property type="match status" value="1"/>
</dbReference>
<dbReference type="FunFam" id="2.60.40.10:FF:000038">
    <property type="entry name" value="Neuronal cell adhesion molecule"/>
    <property type="match status" value="1"/>
</dbReference>
<feature type="domain" description="Fibronectin type-III" evidence="21">
    <location>
        <begin position="630"/>
        <end position="725"/>
    </location>
</feature>
<dbReference type="CDD" id="cd05874">
    <property type="entry name" value="IgI_NrCAM"/>
    <property type="match status" value="1"/>
</dbReference>
<keyword evidence="10" id="KW-1015">Disulfide bond</keyword>
<evidence type="ECO:0000256" key="17">
    <source>
        <dbReference type="SAM" id="MobiDB-lite"/>
    </source>
</evidence>
<dbReference type="InterPro" id="IPR036179">
    <property type="entry name" value="Ig-like_dom_sf"/>
</dbReference>
<dbReference type="CDD" id="cd05868">
    <property type="entry name" value="Ig4_NrCAM"/>
    <property type="match status" value="1"/>
</dbReference>
<evidence type="ECO:0000256" key="11">
    <source>
        <dbReference type="ARBA" id="ARBA00023180"/>
    </source>
</evidence>
<feature type="compositionally biased region" description="Basic and acidic residues" evidence="17">
    <location>
        <begin position="1087"/>
        <end position="1107"/>
    </location>
</feature>
<comment type="similarity">
    <text evidence="2">Belongs to the immunoglobulin superfamily. L1/neurofascin/NgCAM family.</text>
</comment>
<keyword evidence="4 18" id="KW-0812">Transmembrane</keyword>
<dbReference type="InterPro" id="IPR026966">
    <property type="entry name" value="Neurofascin/L1/NrCAM_C"/>
</dbReference>
<keyword evidence="5 19" id="KW-0732">Signal</keyword>
<dbReference type="FunFam" id="2.60.40.10:FF:000347">
    <property type="entry name" value="Neuronal cell adhesion molecule"/>
    <property type="match status" value="1"/>
</dbReference>
<dbReference type="SMART" id="SM00408">
    <property type="entry name" value="IGc2"/>
    <property type="match status" value="6"/>
</dbReference>
<dbReference type="GO" id="GO:0005886">
    <property type="term" value="C:plasma membrane"/>
    <property type="evidence" value="ECO:0007669"/>
    <property type="project" value="UniProtKB-SubCell"/>
</dbReference>
<dbReference type="InterPro" id="IPR051170">
    <property type="entry name" value="Neural/epithelial_adhesion"/>
</dbReference>
<dbReference type="FunFam" id="2.60.40.10:FF:000005">
    <property type="entry name" value="Neuronal cell adhesion molecule"/>
    <property type="match status" value="1"/>
</dbReference>
<feature type="domain" description="Ig-like" evidence="20">
    <location>
        <begin position="526"/>
        <end position="613"/>
    </location>
</feature>
<dbReference type="SUPFAM" id="SSF48726">
    <property type="entry name" value="Immunoglobulin"/>
    <property type="match status" value="6"/>
</dbReference>
<organism evidence="22">
    <name type="scientific">Pongo abelii</name>
    <name type="common">Sumatran orangutan</name>
    <name type="synonym">Pongo pygmaeus abelii</name>
    <dbReference type="NCBI Taxonomy" id="9601"/>
    <lineage>
        <taxon>Eukaryota</taxon>
        <taxon>Metazoa</taxon>
        <taxon>Chordata</taxon>
        <taxon>Craniata</taxon>
        <taxon>Vertebrata</taxon>
        <taxon>Euteleostomi</taxon>
        <taxon>Mammalia</taxon>
        <taxon>Eutheria</taxon>
        <taxon>Euarchontoglires</taxon>
        <taxon>Primates</taxon>
        <taxon>Haplorrhini</taxon>
        <taxon>Catarrhini</taxon>
        <taxon>Hominidae</taxon>
        <taxon>Pongo</taxon>
    </lineage>
</organism>
<dbReference type="Pfam" id="PF13927">
    <property type="entry name" value="Ig_3"/>
    <property type="match status" value="2"/>
</dbReference>
<dbReference type="AlphaFoldDB" id="A0A2J8TA82"/>
<keyword evidence="6" id="KW-0677">Repeat</keyword>
<evidence type="ECO:0000313" key="23">
    <source>
        <dbReference type="Ensembl" id="ENSPPYP00000035965.1"/>
    </source>
</evidence>
<dbReference type="SMART" id="SM00060">
    <property type="entry name" value="FN3"/>
    <property type="match status" value="4"/>
</dbReference>
<feature type="compositionally biased region" description="Polar residues" evidence="17">
    <location>
        <begin position="1176"/>
        <end position="1192"/>
    </location>
</feature>
<dbReference type="SMART" id="SM00409">
    <property type="entry name" value="IG"/>
    <property type="match status" value="6"/>
</dbReference>
<evidence type="ECO:0000256" key="2">
    <source>
        <dbReference type="ARBA" id="ARBA00008588"/>
    </source>
</evidence>
<evidence type="ECO:0000256" key="19">
    <source>
        <dbReference type="SAM" id="SignalP"/>
    </source>
</evidence>
<dbReference type="FunFam" id="2.60.40.10:FF:000363">
    <property type="entry name" value="neurofascin isoform X1"/>
    <property type="match status" value="1"/>
</dbReference>
<evidence type="ECO:0000256" key="18">
    <source>
        <dbReference type="SAM" id="Phobius"/>
    </source>
</evidence>
<feature type="domain" description="Ig-like" evidence="20">
    <location>
        <begin position="46"/>
        <end position="134"/>
    </location>
</feature>
<dbReference type="EMBL" id="NDHI03003513">
    <property type="protein sequence ID" value="PNJ29886.1"/>
    <property type="molecule type" value="Genomic_DNA"/>
</dbReference>
<evidence type="ECO:0000256" key="5">
    <source>
        <dbReference type="ARBA" id="ARBA00022729"/>
    </source>
</evidence>
<dbReference type="InterPro" id="IPR007110">
    <property type="entry name" value="Ig-like_dom"/>
</dbReference>
<dbReference type="Pfam" id="PF13882">
    <property type="entry name" value="Bravo_FIGEY"/>
    <property type="match status" value="1"/>
</dbReference>
<dbReference type="InterPro" id="IPR013783">
    <property type="entry name" value="Ig-like_fold"/>
</dbReference>
<dbReference type="FunFam" id="2.60.40.10:FF:000512">
    <property type="entry name" value="neurofascin isoform X1"/>
    <property type="match status" value="1"/>
</dbReference>
<feature type="region of interest" description="Disordered" evidence="17">
    <location>
        <begin position="1087"/>
        <end position="1192"/>
    </location>
</feature>
<keyword evidence="8 18" id="KW-1133">Transmembrane helix</keyword>
<reference evidence="23 24" key="1">
    <citation type="submission" date="2008-02" db="EMBL/GenBank/DDBJ databases">
        <title>A 6x draft sequence assembly of the Pongo pygmaeus abelii genome.</title>
        <authorList>
            <person name="Wilson R.K."/>
            <person name="Mardis E."/>
        </authorList>
    </citation>
    <scope>NUCLEOTIDE SEQUENCE [LARGE SCALE GENOMIC DNA]</scope>
</reference>
<dbReference type="InterPro" id="IPR003006">
    <property type="entry name" value="Ig/MHC_CS"/>
</dbReference>
<evidence type="ECO:0000256" key="6">
    <source>
        <dbReference type="ARBA" id="ARBA00022737"/>
    </source>
</evidence>
<dbReference type="GeneTree" id="ENSGT00940000155419"/>
<evidence type="ECO:0000256" key="9">
    <source>
        <dbReference type="ARBA" id="ARBA00023136"/>
    </source>
</evidence>
<name>A0A2J8TA82_PONAB</name>
<dbReference type="PROSITE" id="PS50835">
    <property type="entry name" value="IG_LIKE"/>
    <property type="match status" value="6"/>
</dbReference>
<keyword evidence="12" id="KW-0393">Immunoglobulin domain</keyword>
<feature type="signal peptide" evidence="19">
    <location>
        <begin position="1"/>
        <end position="29"/>
    </location>
</feature>
<dbReference type="Proteomes" id="UP000001595">
    <property type="component" value="Chromosome 7"/>
</dbReference>
<evidence type="ECO:0000256" key="8">
    <source>
        <dbReference type="ARBA" id="ARBA00022989"/>
    </source>
</evidence>
<accession>A0A8I5YN36</accession>
<evidence type="ECO:0000313" key="22">
    <source>
        <dbReference type="EMBL" id="PNJ29886.1"/>
    </source>
</evidence>
<reference evidence="23" key="3">
    <citation type="submission" date="2025-05" db="UniProtKB">
        <authorList>
            <consortium name="Ensembl"/>
        </authorList>
    </citation>
    <scope>IDENTIFICATION</scope>
</reference>
<feature type="domain" description="Ig-like" evidence="20">
    <location>
        <begin position="248"/>
        <end position="337"/>
    </location>
</feature>
<evidence type="ECO:0000256" key="10">
    <source>
        <dbReference type="ARBA" id="ARBA00023157"/>
    </source>
</evidence>
<keyword evidence="9 18" id="KW-0472">Membrane</keyword>
<dbReference type="InterPro" id="IPR003961">
    <property type="entry name" value="FN3_dom"/>
</dbReference>
<dbReference type="InterPro" id="IPR003599">
    <property type="entry name" value="Ig_sub"/>
</dbReference>
<dbReference type="Ensembl" id="ENSPPYT00000050827.1">
    <property type="protein sequence ID" value="ENSPPYP00000035965.1"/>
    <property type="gene ID" value="ENSPPYG00000017909.3"/>
</dbReference>